<evidence type="ECO:0000259" key="1">
    <source>
        <dbReference type="Pfam" id="PF13340"/>
    </source>
</evidence>
<gene>
    <name evidence="2" type="ORF">Q7A36_05320</name>
</gene>
<protein>
    <submittedName>
        <fullName evidence="2">Transposase</fullName>
    </submittedName>
</protein>
<organism evidence="2 3">
    <name type="scientific">Paracraurococcus lichenis</name>
    <dbReference type="NCBI Taxonomy" id="3064888"/>
    <lineage>
        <taxon>Bacteria</taxon>
        <taxon>Pseudomonadati</taxon>
        <taxon>Pseudomonadota</taxon>
        <taxon>Alphaproteobacteria</taxon>
        <taxon>Acetobacterales</taxon>
        <taxon>Roseomonadaceae</taxon>
        <taxon>Paracraurococcus</taxon>
    </lineage>
</organism>
<evidence type="ECO:0000313" key="2">
    <source>
        <dbReference type="EMBL" id="MDO9707759.1"/>
    </source>
</evidence>
<evidence type="ECO:0000313" key="3">
    <source>
        <dbReference type="Proteomes" id="UP001243009"/>
    </source>
</evidence>
<comment type="caution">
    <text evidence="2">The sequence shown here is derived from an EMBL/GenBank/DDBJ whole genome shotgun (WGS) entry which is preliminary data.</text>
</comment>
<dbReference type="RefSeq" id="WP_305102631.1">
    <property type="nucleotide sequence ID" value="NZ_JAUTWS010000004.1"/>
</dbReference>
<reference evidence="2 3" key="1">
    <citation type="submission" date="2023-08" db="EMBL/GenBank/DDBJ databases">
        <title>The draft genome sequence of Paracraurococcus sp. LOR1-02.</title>
        <authorList>
            <person name="Kingkaew E."/>
            <person name="Tanasupawat S."/>
        </authorList>
    </citation>
    <scope>NUCLEOTIDE SEQUENCE [LARGE SCALE GENOMIC DNA]</scope>
    <source>
        <strain evidence="2 3">LOR1-02</strain>
    </source>
</reference>
<dbReference type="Pfam" id="PF13340">
    <property type="entry name" value="DUF4096"/>
    <property type="match status" value="1"/>
</dbReference>
<dbReference type="Proteomes" id="UP001243009">
    <property type="component" value="Unassembled WGS sequence"/>
</dbReference>
<feature type="domain" description="Insertion element IS402-like" evidence="1">
    <location>
        <begin position="47"/>
        <end position="134"/>
    </location>
</feature>
<keyword evidence="3" id="KW-1185">Reference proteome</keyword>
<dbReference type="InterPro" id="IPR025161">
    <property type="entry name" value="IS402-like_dom"/>
</dbReference>
<proteinExistence type="predicted"/>
<sequence length="245" mass="27794">MPRRRRPDPPLPPGLIEPDFLARHGLWQRLYVEPLFGLTPRHAWAPMTDAEWAALAPHLAALGCGLAAPGRAGERMEDPRGRLDAIFRAVMLKRSNTQGGGRAPWSALPEAFGKHDTVARTWRRWAHRGLWLRLLEAVADPAAPAALRALTYRVCCCVRRGLRIMGLKAIVLARRLKLHSALPAPSQWLPDPDLSAIYTPLCIRLAEYMRAHPDWRPPRYVFRLMRELHRFAGGRTRISRSWEPA</sequence>
<name>A0ABT9DV32_9PROT</name>
<accession>A0ABT9DV32</accession>
<dbReference type="EMBL" id="JAUTWS010000004">
    <property type="protein sequence ID" value="MDO9707759.1"/>
    <property type="molecule type" value="Genomic_DNA"/>
</dbReference>